<dbReference type="STRING" id="1182542.W9XXU7"/>
<dbReference type="Proteomes" id="UP000019478">
    <property type="component" value="Unassembled WGS sequence"/>
</dbReference>
<dbReference type="Pfam" id="PF00857">
    <property type="entry name" value="Isochorismatase"/>
    <property type="match status" value="1"/>
</dbReference>
<dbReference type="HOGENOM" id="CLU_068979_8_4_1"/>
<dbReference type="CDD" id="cd00431">
    <property type="entry name" value="cysteine_hydrolases"/>
    <property type="match status" value="1"/>
</dbReference>
<dbReference type="OrthoDB" id="3341310at2759"/>
<dbReference type="InterPro" id="IPR050272">
    <property type="entry name" value="Isochorismatase-like_hydrls"/>
</dbReference>
<evidence type="ECO:0000256" key="1">
    <source>
        <dbReference type="ARBA" id="ARBA00006336"/>
    </source>
</evidence>
<accession>W9XXU7</accession>
<name>W9XXU7_9EURO</name>
<dbReference type="PANTHER" id="PTHR43540">
    <property type="entry name" value="PEROXYUREIDOACRYLATE/UREIDOACRYLATE AMIDOHYDROLASE-RELATED"/>
    <property type="match status" value="1"/>
</dbReference>
<evidence type="ECO:0000256" key="2">
    <source>
        <dbReference type="ARBA" id="ARBA00022801"/>
    </source>
</evidence>
<dbReference type="InterPro" id="IPR036380">
    <property type="entry name" value="Isochorismatase-like_sf"/>
</dbReference>
<comment type="caution">
    <text evidence="4">The sequence shown here is derived from an EMBL/GenBank/DDBJ whole genome shotgun (WGS) entry which is preliminary data.</text>
</comment>
<evidence type="ECO:0000313" key="4">
    <source>
        <dbReference type="EMBL" id="EXJ82200.1"/>
    </source>
</evidence>
<evidence type="ECO:0000259" key="3">
    <source>
        <dbReference type="Pfam" id="PF00857"/>
    </source>
</evidence>
<proteinExistence type="inferred from homology"/>
<dbReference type="Gene3D" id="3.40.50.850">
    <property type="entry name" value="Isochorismatase-like"/>
    <property type="match status" value="1"/>
</dbReference>
<dbReference type="InterPro" id="IPR000868">
    <property type="entry name" value="Isochorismatase-like_dom"/>
</dbReference>
<dbReference type="GeneID" id="19170123"/>
<comment type="similarity">
    <text evidence="1">Belongs to the isochorismatase family.</text>
</comment>
<evidence type="ECO:0000313" key="5">
    <source>
        <dbReference type="Proteomes" id="UP000019478"/>
    </source>
</evidence>
<dbReference type="RefSeq" id="XP_007734323.1">
    <property type="nucleotide sequence ID" value="XM_007736133.1"/>
</dbReference>
<protein>
    <recommendedName>
        <fullName evidence="3">Isochorismatase-like domain-containing protein</fullName>
    </recommendedName>
</protein>
<dbReference type="PANTHER" id="PTHR43540:SF6">
    <property type="entry name" value="ISOCHORISMATASE-LIKE DOMAIN-CONTAINING PROTEIN"/>
    <property type="match status" value="1"/>
</dbReference>
<sequence length="231" mass="24793">MDIHPTSTWPASVDEHIKPMLDSSALIIIDTQNDFVDGGASPIAGTSAIVPALRSLQAAFRAAGRPIVHVVRIYRGDGEDVDRVRRGAIASGTRIVAPDTDGAQVVPGLSRDWRLKPSARSLLNGDIVEVNDAEFVMWKPRWSAFHRTRLHDFLQGLGITTVVIAGCNFPNCPRATIFDSSSGDYRVLVPSDALSNISGSHLEELGRIGVLHAITGRIIDELGLTTSSPGP</sequence>
<dbReference type="AlphaFoldDB" id="W9XXU7"/>
<feature type="domain" description="Isochorismatase-like" evidence="3">
    <location>
        <begin position="24"/>
        <end position="200"/>
    </location>
</feature>
<organism evidence="4 5">
    <name type="scientific">Capronia epimyces CBS 606.96</name>
    <dbReference type="NCBI Taxonomy" id="1182542"/>
    <lineage>
        <taxon>Eukaryota</taxon>
        <taxon>Fungi</taxon>
        <taxon>Dikarya</taxon>
        <taxon>Ascomycota</taxon>
        <taxon>Pezizomycotina</taxon>
        <taxon>Eurotiomycetes</taxon>
        <taxon>Chaetothyriomycetidae</taxon>
        <taxon>Chaetothyriales</taxon>
        <taxon>Herpotrichiellaceae</taxon>
        <taxon>Capronia</taxon>
    </lineage>
</organism>
<reference evidence="4 5" key="1">
    <citation type="submission" date="2013-03" db="EMBL/GenBank/DDBJ databases">
        <title>The Genome Sequence of Capronia epimyces CBS 606.96.</title>
        <authorList>
            <consortium name="The Broad Institute Genomics Platform"/>
            <person name="Cuomo C."/>
            <person name="de Hoog S."/>
            <person name="Gorbushina A."/>
            <person name="Walker B."/>
            <person name="Young S.K."/>
            <person name="Zeng Q."/>
            <person name="Gargeya S."/>
            <person name="Fitzgerald M."/>
            <person name="Haas B."/>
            <person name="Abouelleil A."/>
            <person name="Allen A.W."/>
            <person name="Alvarado L."/>
            <person name="Arachchi H.M."/>
            <person name="Berlin A.M."/>
            <person name="Chapman S.B."/>
            <person name="Gainer-Dewar J."/>
            <person name="Goldberg J."/>
            <person name="Griggs A."/>
            <person name="Gujja S."/>
            <person name="Hansen M."/>
            <person name="Howarth C."/>
            <person name="Imamovic A."/>
            <person name="Ireland A."/>
            <person name="Larimer J."/>
            <person name="McCowan C."/>
            <person name="Murphy C."/>
            <person name="Pearson M."/>
            <person name="Poon T.W."/>
            <person name="Priest M."/>
            <person name="Roberts A."/>
            <person name="Saif S."/>
            <person name="Shea T."/>
            <person name="Sisk P."/>
            <person name="Sykes S."/>
            <person name="Wortman J."/>
            <person name="Nusbaum C."/>
            <person name="Birren B."/>
        </authorList>
    </citation>
    <scope>NUCLEOTIDE SEQUENCE [LARGE SCALE GENOMIC DNA]</scope>
    <source>
        <strain evidence="4 5">CBS 606.96</strain>
    </source>
</reference>
<keyword evidence="5" id="KW-1185">Reference proteome</keyword>
<dbReference type="GO" id="GO:0016787">
    <property type="term" value="F:hydrolase activity"/>
    <property type="evidence" value="ECO:0007669"/>
    <property type="project" value="UniProtKB-KW"/>
</dbReference>
<keyword evidence="2" id="KW-0378">Hydrolase</keyword>
<dbReference type="EMBL" id="AMGY01000005">
    <property type="protein sequence ID" value="EXJ82200.1"/>
    <property type="molecule type" value="Genomic_DNA"/>
</dbReference>
<dbReference type="SUPFAM" id="SSF52499">
    <property type="entry name" value="Isochorismatase-like hydrolases"/>
    <property type="match status" value="1"/>
</dbReference>
<gene>
    <name evidence="4" type="ORF">A1O3_06013</name>
</gene>